<dbReference type="AlphaFoldDB" id="A0A4Y2RPZ0"/>
<evidence type="ECO:0000313" key="2">
    <source>
        <dbReference type="EMBL" id="GBN77892.1"/>
    </source>
</evidence>
<reference evidence="2 3" key="1">
    <citation type="journal article" date="2019" name="Sci. Rep.">
        <title>Orb-weaving spider Araneus ventricosus genome elucidates the spidroin gene catalogue.</title>
        <authorList>
            <person name="Kono N."/>
            <person name="Nakamura H."/>
            <person name="Ohtoshi R."/>
            <person name="Moran D.A.P."/>
            <person name="Shinohara A."/>
            <person name="Yoshida Y."/>
            <person name="Fujiwara M."/>
            <person name="Mori M."/>
            <person name="Tomita M."/>
            <person name="Arakawa K."/>
        </authorList>
    </citation>
    <scope>NUCLEOTIDE SEQUENCE [LARGE SCALE GENOMIC DNA]</scope>
</reference>
<comment type="caution">
    <text evidence="2">The sequence shown here is derived from an EMBL/GenBank/DDBJ whole genome shotgun (WGS) entry which is preliminary data.</text>
</comment>
<name>A0A4Y2RPZ0_ARAVE</name>
<sequence length="99" mass="11478">MRRNPHGCHPPSGSGDPHQGRIIRSQHLGECHLVSQAHWYHHVRARTDCTYDMTTFMLLGDKMIYLGSKVNVEEEVVKYNRDLRKGFEKSPRKMGESLM</sequence>
<feature type="region of interest" description="Disordered" evidence="1">
    <location>
        <begin position="1"/>
        <end position="21"/>
    </location>
</feature>
<evidence type="ECO:0000256" key="1">
    <source>
        <dbReference type="SAM" id="MobiDB-lite"/>
    </source>
</evidence>
<dbReference type="EMBL" id="BGPR01017975">
    <property type="protein sequence ID" value="GBN77892.1"/>
    <property type="molecule type" value="Genomic_DNA"/>
</dbReference>
<evidence type="ECO:0000313" key="3">
    <source>
        <dbReference type="Proteomes" id="UP000499080"/>
    </source>
</evidence>
<organism evidence="2 3">
    <name type="scientific">Araneus ventricosus</name>
    <name type="common">Orbweaver spider</name>
    <name type="synonym">Epeira ventricosa</name>
    <dbReference type="NCBI Taxonomy" id="182803"/>
    <lineage>
        <taxon>Eukaryota</taxon>
        <taxon>Metazoa</taxon>
        <taxon>Ecdysozoa</taxon>
        <taxon>Arthropoda</taxon>
        <taxon>Chelicerata</taxon>
        <taxon>Arachnida</taxon>
        <taxon>Araneae</taxon>
        <taxon>Araneomorphae</taxon>
        <taxon>Entelegynae</taxon>
        <taxon>Araneoidea</taxon>
        <taxon>Araneidae</taxon>
        <taxon>Araneus</taxon>
    </lineage>
</organism>
<keyword evidence="3" id="KW-1185">Reference proteome</keyword>
<dbReference type="Proteomes" id="UP000499080">
    <property type="component" value="Unassembled WGS sequence"/>
</dbReference>
<protein>
    <submittedName>
        <fullName evidence="2">Uncharacterized protein</fullName>
    </submittedName>
</protein>
<proteinExistence type="predicted"/>
<accession>A0A4Y2RPZ0</accession>
<gene>
    <name evidence="2" type="ORF">AVEN_259277_1</name>
</gene>